<gene>
    <name evidence="1" type="ORF">MAPG_10662</name>
</gene>
<name>A0A0C4ED69_MAGP6</name>
<dbReference type="OrthoDB" id="4500473at2759"/>
<dbReference type="AlphaFoldDB" id="A0A0C4ED69"/>
<dbReference type="Proteomes" id="UP000011715">
    <property type="component" value="Unassembled WGS sequence"/>
</dbReference>
<evidence type="ECO:0000313" key="3">
    <source>
        <dbReference type="Proteomes" id="UP000011715"/>
    </source>
</evidence>
<sequence>MSAVVPRPTYVLAPSWDHPFDGGRIALGNIIVDPFKPHISVTKLSASDGAQPPPSHSISQTDWELETDRIRGSNLTFWTQVANVLKLSTGPKATSSDRIKFAMSELQTVSFGDEPSREYMAARASHPAVRRILERTSWWGRPTPVYMVSGVKVAHGFRHTRMTSSARGVSVTAGTPSTPGTTAVGADVQLNAESRLNHQTAATVPIVFAYQLLRIRLKASFKGEELEVKENESSSAFLGSAGDQDRAVRPEALDFEEVGLETLTGLVQEYELDTQILDKSQQEWMFQNSLG</sequence>
<organism evidence="2 3">
    <name type="scientific">Magnaporthiopsis poae (strain ATCC 64411 / 73-15)</name>
    <name type="common">Kentucky bluegrass fungus</name>
    <name type="synonym">Magnaporthe poae</name>
    <dbReference type="NCBI Taxonomy" id="644358"/>
    <lineage>
        <taxon>Eukaryota</taxon>
        <taxon>Fungi</taxon>
        <taxon>Dikarya</taxon>
        <taxon>Ascomycota</taxon>
        <taxon>Pezizomycotina</taxon>
        <taxon>Sordariomycetes</taxon>
        <taxon>Sordariomycetidae</taxon>
        <taxon>Magnaporthales</taxon>
        <taxon>Magnaporthaceae</taxon>
        <taxon>Magnaporthiopsis</taxon>
    </lineage>
</organism>
<reference evidence="2" key="4">
    <citation type="journal article" date="2015" name="G3 (Bethesda)">
        <title>Genome sequences of three phytopathogenic species of the Magnaporthaceae family of fungi.</title>
        <authorList>
            <person name="Okagaki L.H."/>
            <person name="Nunes C.C."/>
            <person name="Sailsbery J."/>
            <person name="Clay B."/>
            <person name="Brown D."/>
            <person name="John T."/>
            <person name="Oh Y."/>
            <person name="Young N."/>
            <person name="Fitzgerald M."/>
            <person name="Haas B.J."/>
            <person name="Zeng Q."/>
            <person name="Young S."/>
            <person name="Adiconis X."/>
            <person name="Fan L."/>
            <person name="Levin J.Z."/>
            <person name="Mitchell T.K."/>
            <person name="Okubara P.A."/>
            <person name="Farman M.L."/>
            <person name="Kohn L.M."/>
            <person name="Birren B."/>
            <person name="Ma L.-J."/>
            <person name="Dean R.A."/>
        </authorList>
    </citation>
    <scope>NUCLEOTIDE SEQUENCE</scope>
    <source>
        <strain evidence="2">ATCC 64411 / 73-15</strain>
    </source>
</reference>
<reference evidence="3" key="1">
    <citation type="submission" date="2010-05" db="EMBL/GenBank/DDBJ databases">
        <title>The genome sequence of Magnaporthe poae strain ATCC 64411.</title>
        <authorList>
            <person name="Ma L.-J."/>
            <person name="Dead R."/>
            <person name="Young S."/>
            <person name="Zeng Q."/>
            <person name="Koehrsen M."/>
            <person name="Alvarado L."/>
            <person name="Berlin A."/>
            <person name="Chapman S.B."/>
            <person name="Chen Z."/>
            <person name="Freedman E."/>
            <person name="Gellesch M."/>
            <person name="Goldberg J."/>
            <person name="Griggs A."/>
            <person name="Gujja S."/>
            <person name="Heilman E.R."/>
            <person name="Heiman D."/>
            <person name="Hepburn T."/>
            <person name="Howarth C."/>
            <person name="Jen D."/>
            <person name="Larson L."/>
            <person name="Mehta T."/>
            <person name="Neiman D."/>
            <person name="Pearson M."/>
            <person name="Roberts A."/>
            <person name="Saif S."/>
            <person name="Shea T."/>
            <person name="Shenoy N."/>
            <person name="Sisk P."/>
            <person name="Stolte C."/>
            <person name="Sykes S."/>
            <person name="Walk T."/>
            <person name="White J."/>
            <person name="Yandava C."/>
            <person name="Haas B."/>
            <person name="Nusbaum C."/>
            <person name="Birren B."/>
        </authorList>
    </citation>
    <scope>NUCLEOTIDE SEQUENCE [LARGE SCALE GENOMIC DNA]</scope>
    <source>
        <strain evidence="3">ATCC 64411 / 73-15</strain>
    </source>
</reference>
<accession>A0A0C4ED69</accession>
<dbReference type="OMA" id="YVLAPRW"/>
<proteinExistence type="predicted"/>
<dbReference type="eggNOG" id="ENOG502SJD1">
    <property type="taxonomic scope" value="Eukaryota"/>
</dbReference>
<protein>
    <submittedName>
        <fullName evidence="1 2">Uncharacterized protein</fullName>
    </submittedName>
</protein>
<dbReference type="EnsemblFungi" id="MAPG_10662T0">
    <property type="protein sequence ID" value="MAPG_10662T0"/>
    <property type="gene ID" value="MAPG_10662"/>
</dbReference>
<keyword evidence="3" id="KW-1185">Reference proteome</keyword>
<dbReference type="VEuPathDB" id="FungiDB:MAPG_10662"/>
<evidence type="ECO:0000313" key="2">
    <source>
        <dbReference type="EnsemblFungi" id="MAPG_10662T0"/>
    </source>
</evidence>
<reference evidence="1" key="3">
    <citation type="submission" date="2011-03" db="EMBL/GenBank/DDBJ databases">
        <title>Annotation of Magnaporthe poae ATCC 64411.</title>
        <authorList>
            <person name="Ma L.-J."/>
            <person name="Dead R."/>
            <person name="Young S.K."/>
            <person name="Zeng Q."/>
            <person name="Gargeya S."/>
            <person name="Fitzgerald M."/>
            <person name="Haas B."/>
            <person name="Abouelleil A."/>
            <person name="Alvarado L."/>
            <person name="Arachchi H.M."/>
            <person name="Berlin A."/>
            <person name="Brown A."/>
            <person name="Chapman S.B."/>
            <person name="Chen Z."/>
            <person name="Dunbar C."/>
            <person name="Freedman E."/>
            <person name="Gearin G."/>
            <person name="Gellesch M."/>
            <person name="Goldberg J."/>
            <person name="Griggs A."/>
            <person name="Gujja S."/>
            <person name="Heiman D."/>
            <person name="Howarth C."/>
            <person name="Larson L."/>
            <person name="Lui A."/>
            <person name="MacDonald P.J.P."/>
            <person name="Mehta T."/>
            <person name="Montmayeur A."/>
            <person name="Murphy C."/>
            <person name="Neiman D."/>
            <person name="Pearson M."/>
            <person name="Priest M."/>
            <person name="Roberts A."/>
            <person name="Saif S."/>
            <person name="Shea T."/>
            <person name="Shenoy N."/>
            <person name="Sisk P."/>
            <person name="Stolte C."/>
            <person name="Sykes S."/>
            <person name="Yandava C."/>
            <person name="Wortman J."/>
            <person name="Nusbaum C."/>
            <person name="Birren B."/>
        </authorList>
    </citation>
    <scope>NUCLEOTIDE SEQUENCE</scope>
    <source>
        <strain evidence="1">ATCC 64411</strain>
    </source>
</reference>
<reference evidence="1" key="2">
    <citation type="submission" date="2010-05" db="EMBL/GenBank/DDBJ databases">
        <title>The Genome Sequence of Magnaporthe poae strain ATCC 64411.</title>
        <authorList>
            <consortium name="The Broad Institute Genome Sequencing Platform"/>
            <consortium name="Broad Institute Genome Sequencing Center for Infectious Disease"/>
            <person name="Ma L.-J."/>
            <person name="Dead R."/>
            <person name="Young S."/>
            <person name="Zeng Q."/>
            <person name="Koehrsen M."/>
            <person name="Alvarado L."/>
            <person name="Berlin A."/>
            <person name="Chapman S.B."/>
            <person name="Chen Z."/>
            <person name="Freedman E."/>
            <person name="Gellesch M."/>
            <person name="Goldberg J."/>
            <person name="Griggs A."/>
            <person name="Gujja S."/>
            <person name="Heilman E.R."/>
            <person name="Heiman D."/>
            <person name="Hepburn T."/>
            <person name="Howarth C."/>
            <person name="Jen D."/>
            <person name="Larson L."/>
            <person name="Mehta T."/>
            <person name="Neiman D."/>
            <person name="Pearson M."/>
            <person name="Roberts A."/>
            <person name="Saif S."/>
            <person name="Shea T."/>
            <person name="Shenoy N."/>
            <person name="Sisk P."/>
            <person name="Stolte C."/>
            <person name="Sykes S."/>
            <person name="Walk T."/>
            <person name="White J."/>
            <person name="Yandava C."/>
            <person name="Haas B."/>
            <person name="Nusbaum C."/>
            <person name="Birren B."/>
        </authorList>
    </citation>
    <scope>NUCLEOTIDE SEQUENCE</scope>
    <source>
        <strain evidence="1">ATCC 64411</strain>
    </source>
</reference>
<dbReference type="EMBL" id="ADBL01002383">
    <property type="status" value="NOT_ANNOTATED_CDS"/>
    <property type="molecule type" value="Genomic_DNA"/>
</dbReference>
<evidence type="ECO:0000313" key="1">
    <source>
        <dbReference type="EMBL" id="KLU90811.1"/>
    </source>
</evidence>
<dbReference type="EMBL" id="GL876975">
    <property type="protein sequence ID" value="KLU90811.1"/>
    <property type="molecule type" value="Genomic_DNA"/>
</dbReference>
<reference evidence="2" key="5">
    <citation type="submission" date="2015-06" db="UniProtKB">
        <authorList>
            <consortium name="EnsemblFungi"/>
        </authorList>
    </citation>
    <scope>IDENTIFICATION</scope>
    <source>
        <strain evidence="2">ATCC 64411</strain>
    </source>
</reference>